<dbReference type="EMBL" id="CALSDN010000007">
    <property type="protein sequence ID" value="CAH6722005.1"/>
    <property type="molecule type" value="Genomic_DNA"/>
</dbReference>
<dbReference type="Proteomes" id="UP001152531">
    <property type="component" value="Unassembled WGS sequence"/>
</dbReference>
<comment type="caution">
    <text evidence="1">The sequence shown here is derived from an EMBL/GenBank/DDBJ whole genome shotgun (WGS) entry which is preliminary data.</text>
</comment>
<protein>
    <submittedName>
        <fullName evidence="1">Protoporphyrinogen oxidase</fullName>
    </submittedName>
</protein>
<proteinExistence type="predicted"/>
<organism evidence="1 2">
    <name type="scientific">[Candida] jaroonii</name>
    <dbReference type="NCBI Taxonomy" id="467808"/>
    <lineage>
        <taxon>Eukaryota</taxon>
        <taxon>Fungi</taxon>
        <taxon>Dikarya</taxon>
        <taxon>Ascomycota</taxon>
        <taxon>Saccharomycotina</taxon>
        <taxon>Pichiomycetes</taxon>
        <taxon>Debaryomycetaceae</taxon>
        <taxon>Yamadazyma</taxon>
    </lineage>
</organism>
<reference evidence="1" key="1">
    <citation type="submission" date="2022-06" db="EMBL/GenBank/DDBJ databases">
        <authorList>
            <person name="Legras J.-L."/>
            <person name="Devillers H."/>
            <person name="Grondin C."/>
        </authorList>
    </citation>
    <scope>NUCLEOTIDE SEQUENCE</scope>
    <source>
        <strain evidence="1">CLIB 1444</strain>
    </source>
</reference>
<evidence type="ECO:0000313" key="2">
    <source>
        <dbReference type="Proteomes" id="UP001152531"/>
    </source>
</evidence>
<gene>
    <name evidence="1" type="ORF">CLIB1444_07S07360</name>
</gene>
<name>A0ACA9YB36_9ASCO</name>
<keyword evidence="2" id="KW-1185">Reference proteome</keyword>
<accession>A0ACA9YB36</accession>
<evidence type="ECO:0000313" key="1">
    <source>
        <dbReference type="EMBL" id="CAH6722005.1"/>
    </source>
</evidence>
<sequence>MSRNFSLDKLFHKVNRRQSDTSVDPLSPSIIINDDDSQSIRTIRNRARSLSMMPNNSHSSLSSKTSKSPIANRSRSKSLNKKQAKELIKYETNQVISKKLQSLLNELGLQKPTPLKVNQCNSSNLSKNIKIYVANSNNCIYLGPPSSGSSSYEDFENGVEEPIPPTEEEQLEQGDEEEDDEATELMDEEDVEKEDLEVHQFNDYENYAGDLENMPSVLKEKLQHFKSPNYLSTKIDADTPIPHTFGLIIELNKDTAIQNLIFEFSSITNILWPSGDPYNKTFLREKFKIGSIDWIKNLKNADFYLNNLNSHDFKFRKLSPNELAKRTRFYRLFKSKNLSEDNEDDELSNVFSNENEFDDFGEDLSITPYTSNSANSNGEIYKAGLYIFMLPILLPENIPQTITSINGSLNHFLNVSIHKNSEKLNRKLKLKSSYNLPMVRTPPSFANSVADKPIYVNRIWNDSLHYIITFPRKYISLGSEHTINVKIVPLVKDVVIKRVKFNVLERITYVSKNLTKEYDYDGEDPYYLKPLISKDKQRERVISICELKTKNKPSNSYLEPYKEEVIKCPDNNLLFSCYEPDFTTNDDDDIENFKLDSSNKHDKDKNVMIASPLEINIALPFLTTRNDKIIQTNNEEDLKHLPRSNPTSRKASIMSTTSSDNVNNTPSSPIIGSLETNLLHSHNDIFAIDDDEFLTPDQSNLMHEISHNHSKENIQHGFTTIGRALYPDSNYRHIKIHHRLQVCFRISKPDPKDNYKMHHYEVVVDTPLILLSSKCNEESIQLPKYDELQVDSDPLPPLSPSISFRTPDYHPNQGVSKKPSQGFVRENGQVSGNGFSIKPWNNHDDSLPSFEEATSPISSPVMRSFSVSEDPLSRMPSITQDMYPDPPAYEEPDSKKNFNESNPINIDAIVNDKDQLCESPKHTRSRLRSSLVNSFAPTGMSNSSSLAIPMSSNLSVSPTNTSAISEAMGNLDCNEDSSSSLDSNTGDSSSNDDSRVSLNNKITPDPIDDNNLICNKNDLTTPVLNEVKNSISSLSLDSGINSGIPDTSSTGITTDEDVSKTDVNSINDFKEDSDKTPQEGTPMDITLSDVTEIRGSKEIKETKRDPESDSEADESRDEINDINPIKFTAFPNDSESNISIFTQGSFDQRLPLLRNISTESNLPLSKYMETPKFSSDNIITENEPQQEIYHAY</sequence>